<keyword evidence="2" id="KW-1185">Reference proteome</keyword>
<feature type="non-terminal residue" evidence="1">
    <location>
        <position position="104"/>
    </location>
</feature>
<evidence type="ECO:0000313" key="1">
    <source>
        <dbReference type="EMBL" id="CAG8741076.1"/>
    </source>
</evidence>
<dbReference type="Proteomes" id="UP000789702">
    <property type="component" value="Unassembled WGS sequence"/>
</dbReference>
<reference evidence="1" key="1">
    <citation type="submission" date="2021-06" db="EMBL/GenBank/DDBJ databases">
        <authorList>
            <person name="Kallberg Y."/>
            <person name="Tangrot J."/>
            <person name="Rosling A."/>
        </authorList>
    </citation>
    <scope>NUCLEOTIDE SEQUENCE</scope>
    <source>
        <strain evidence="1">IL203A</strain>
    </source>
</reference>
<gene>
    <name evidence="1" type="ORF">DHETER_LOCUS14049</name>
</gene>
<accession>A0ACA9Q8L4</accession>
<sequence length="104" mass="12253">IQNLMPTPDMWTKIKEILILMEPLERATKLLSATSYPTIMDIRFLFSGIQEYLEGYVKDRQETTDVVNKAREVFNQYHTTLTNKQAYNLHINKDDISTTCNYFK</sequence>
<protein>
    <submittedName>
        <fullName evidence="1">13533_t:CDS:1</fullName>
    </submittedName>
</protein>
<comment type="caution">
    <text evidence="1">The sequence shown here is derived from an EMBL/GenBank/DDBJ whole genome shotgun (WGS) entry which is preliminary data.</text>
</comment>
<name>A0ACA9Q8L4_9GLOM</name>
<feature type="non-terminal residue" evidence="1">
    <location>
        <position position="1"/>
    </location>
</feature>
<dbReference type="EMBL" id="CAJVPU010041264">
    <property type="protein sequence ID" value="CAG8741076.1"/>
    <property type="molecule type" value="Genomic_DNA"/>
</dbReference>
<evidence type="ECO:0000313" key="2">
    <source>
        <dbReference type="Proteomes" id="UP000789702"/>
    </source>
</evidence>
<proteinExistence type="predicted"/>
<organism evidence="1 2">
    <name type="scientific">Dentiscutata heterogama</name>
    <dbReference type="NCBI Taxonomy" id="1316150"/>
    <lineage>
        <taxon>Eukaryota</taxon>
        <taxon>Fungi</taxon>
        <taxon>Fungi incertae sedis</taxon>
        <taxon>Mucoromycota</taxon>
        <taxon>Glomeromycotina</taxon>
        <taxon>Glomeromycetes</taxon>
        <taxon>Diversisporales</taxon>
        <taxon>Gigasporaceae</taxon>
        <taxon>Dentiscutata</taxon>
    </lineage>
</organism>